<dbReference type="InterPro" id="IPR027443">
    <property type="entry name" value="IPNS-like_sf"/>
</dbReference>
<proteinExistence type="predicted"/>
<reference evidence="1" key="1">
    <citation type="journal article" date="2023" name="Plant J.">
        <title>Genome sequences and population genomics provide insights into the demographic history, inbreeding, and mutation load of two 'living fossil' tree species of Dipteronia.</title>
        <authorList>
            <person name="Feng Y."/>
            <person name="Comes H.P."/>
            <person name="Chen J."/>
            <person name="Zhu S."/>
            <person name="Lu R."/>
            <person name="Zhang X."/>
            <person name="Li P."/>
            <person name="Qiu J."/>
            <person name="Olsen K.M."/>
            <person name="Qiu Y."/>
        </authorList>
    </citation>
    <scope>NUCLEOTIDE SEQUENCE</scope>
    <source>
        <strain evidence="1">KIB01</strain>
    </source>
</reference>
<evidence type="ECO:0000313" key="2">
    <source>
        <dbReference type="Proteomes" id="UP001280121"/>
    </source>
</evidence>
<dbReference type="EMBL" id="JANJYI010000006">
    <property type="protein sequence ID" value="KAK2647241.1"/>
    <property type="molecule type" value="Genomic_DNA"/>
</dbReference>
<gene>
    <name evidence="1" type="ORF">Ddye_022436</name>
</gene>
<dbReference type="Proteomes" id="UP001280121">
    <property type="component" value="Unassembled WGS sequence"/>
</dbReference>
<sequence length="131" mass="14917">MPTMTSLLCFYKTILVASKFFIKITGLMCPQFLEVSLYPMTNSKVRTIYRVLANRVGPRVSVASFFNINIMQTSRVYKPIKELLSEENPPKYRETTVAEYFHSVMGKGHDGSMELPRFCISGYELGSLGQK</sequence>
<organism evidence="1 2">
    <name type="scientific">Dipteronia dyeriana</name>
    <dbReference type="NCBI Taxonomy" id="168575"/>
    <lineage>
        <taxon>Eukaryota</taxon>
        <taxon>Viridiplantae</taxon>
        <taxon>Streptophyta</taxon>
        <taxon>Embryophyta</taxon>
        <taxon>Tracheophyta</taxon>
        <taxon>Spermatophyta</taxon>
        <taxon>Magnoliopsida</taxon>
        <taxon>eudicotyledons</taxon>
        <taxon>Gunneridae</taxon>
        <taxon>Pentapetalae</taxon>
        <taxon>rosids</taxon>
        <taxon>malvids</taxon>
        <taxon>Sapindales</taxon>
        <taxon>Sapindaceae</taxon>
        <taxon>Hippocastanoideae</taxon>
        <taxon>Acereae</taxon>
        <taxon>Dipteronia</taxon>
    </lineage>
</organism>
<dbReference type="SUPFAM" id="SSF51197">
    <property type="entry name" value="Clavaminate synthase-like"/>
    <property type="match status" value="1"/>
</dbReference>
<dbReference type="Gene3D" id="2.60.120.330">
    <property type="entry name" value="B-lactam Antibiotic, Isopenicillin N Synthase, Chain"/>
    <property type="match status" value="1"/>
</dbReference>
<accession>A0AAD9U470</accession>
<name>A0AAD9U470_9ROSI</name>
<keyword evidence="2" id="KW-1185">Reference proteome</keyword>
<comment type="caution">
    <text evidence="1">The sequence shown here is derived from an EMBL/GenBank/DDBJ whole genome shotgun (WGS) entry which is preliminary data.</text>
</comment>
<protein>
    <submittedName>
        <fullName evidence="1">Uncharacterized protein</fullName>
    </submittedName>
</protein>
<evidence type="ECO:0000313" key="1">
    <source>
        <dbReference type="EMBL" id="KAK2647241.1"/>
    </source>
</evidence>
<dbReference type="AlphaFoldDB" id="A0AAD9U470"/>